<dbReference type="Proteomes" id="UP001596106">
    <property type="component" value="Unassembled WGS sequence"/>
</dbReference>
<reference evidence="7" key="1">
    <citation type="journal article" date="2019" name="Int. J. Syst. Evol. Microbiol.">
        <title>The Global Catalogue of Microorganisms (GCM) 10K type strain sequencing project: providing services to taxonomists for standard genome sequencing and annotation.</title>
        <authorList>
            <consortium name="The Broad Institute Genomics Platform"/>
            <consortium name="The Broad Institute Genome Sequencing Center for Infectious Disease"/>
            <person name="Wu L."/>
            <person name="Ma J."/>
        </authorList>
    </citation>
    <scope>NUCLEOTIDE SEQUENCE [LARGE SCALE GENOMIC DNA]</scope>
    <source>
        <strain evidence="7">CCUG 55250</strain>
    </source>
</reference>
<keyword evidence="7" id="KW-1185">Reference proteome</keyword>
<dbReference type="InterPro" id="IPR016944">
    <property type="entry name" value="UCP030066"/>
</dbReference>
<accession>A0ABW0IFX2</accession>
<evidence type="ECO:0000313" key="7">
    <source>
        <dbReference type="Proteomes" id="UP001596106"/>
    </source>
</evidence>
<dbReference type="EMBL" id="JBHSMA010000006">
    <property type="protein sequence ID" value="MFC5411455.1"/>
    <property type="molecule type" value="Genomic_DNA"/>
</dbReference>
<dbReference type="PIRSF" id="PIRSF030066">
    <property type="entry name" value="UCP030066"/>
    <property type="match status" value="1"/>
</dbReference>
<evidence type="ECO:0000256" key="2">
    <source>
        <dbReference type="ARBA" id="ARBA00022692"/>
    </source>
</evidence>
<dbReference type="RefSeq" id="WP_379848348.1">
    <property type="nucleotide sequence ID" value="NZ_JBHSMA010000006.1"/>
</dbReference>
<feature type="transmembrane region" description="Helical" evidence="5">
    <location>
        <begin position="72"/>
        <end position="92"/>
    </location>
</feature>
<evidence type="ECO:0000256" key="3">
    <source>
        <dbReference type="ARBA" id="ARBA00022989"/>
    </source>
</evidence>
<dbReference type="Pfam" id="PF13564">
    <property type="entry name" value="DoxX_2"/>
    <property type="match status" value="1"/>
</dbReference>
<feature type="transmembrane region" description="Helical" evidence="5">
    <location>
        <begin position="7"/>
        <end position="28"/>
    </location>
</feature>
<comment type="caution">
    <text evidence="6">The sequence shown here is derived from an EMBL/GenBank/DDBJ whole genome shotgun (WGS) entry which is preliminary data.</text>
</comment>
<evidence type="ECO:0000313" key="6">
    <source>
        <dbReference type="EMBL" id="MFC5411455.1"/>
    </source>
</evidence>
<proteinExistence type="predicted"/>
<keyword evidence="4 5" id="KW-0472">Membrane</keyword>
<evidence type="ECO:0000256" key="5">
    <source>
        <dbReference type="SAM" id="Phobius"/>
    </source>
</evidence>
<dbReference type="InterPro" id="IPR032808">
    <property type="entry name" value="DoxX"/>
</dbReference>
<evidence type="ECO:0000256" key="4">
    <source>
        <dbReference type="ARBA" id="ARBA00023136"/>
    </source>
</evidence>
<name>A0ABW0IFX2_9BACT</name>
<sequence length="139" mass="15384">MKKTKILYWVFTGLFSFAMFGSAIPNILVDQGSLDLFKTLGLPAYLIPFIGWAKALGVIAILIPGFPRLKEWAYAGLSMDLVGATYCIYHNSKNTTDWLPMLAFLVLAAVAYGLYIKKQRIAGQDFPENLATKAFHTAS</sequence>
<feature type="transmembrane region" description="Helical" evidence="5">
    <location>
        <begin position="40"/>
        <end position="63"/>
    </location>
</feature>
<feature type="transmembrane region" description="Helical" evidence="5">
    <location>
        <begin position="98"/>
        <end position="116"/>
    </location>
</feature>
<keyword evidence="3 5" id="KW-1133">Transmembrane helix</keyword>
<keyword evidence="2 5" id="KW-0812">Transmembrane</keyword>
<organism evidence="6 7">
    <name type="scientific">Larkinella bovis</name>
    <dbReference type="NCBI Taxonomy" id="683041"/>
    <lineage>
        <taxon>Bacteria</taxon>
        <taxon>Pseudomonadati</taxon>
        <taxon>Bacteroidota</taxon>
        <taxon>Cytophagia</taxon>
        <taxon>Cytophagales</taxon>
        <taxon>Spirosomataceae</taxon>
        <taxon>Larkinella</taxon>
    </lineage>
</organism>
<gene>
    <name evidence="6" type="ORF">ACFPMF_19185</name>
</gene>
<comment type="subcellular location">
    <subcellularLocation>
        <location evidence="1">Membrane</location>
        <topology evidence="1">Multi-pass membrane protein</topology>
    </subcellularLocation>
</comment>
<evidence type="ECO:0000256" key="1">
    <source>
        <dbReference type="ARBA" id="ARBA00004141"/>
    </source>
</evidence>
<protein>
    <submittedName>
        <fullName evidence="6">DoxX family protein</fullName>
    </submittedName>
</protein>